<dbReference type="AlphaFoldDB" id="A0A2P6S997"/>
<sequence>MVAYKMVDMVAFVDPSLIGAKGSGTGTVRAKHIRDRLVTAKPGQMFMLPFNSG</sequence>
<comment type="caution">
    <text evidence="1">The sequence shown here is derived from an EMBL/GenBank/DDBJ whole genome shotgun (WGS) entry which is preliminary data.</text>
</comment>
<accession>A0A2P6S997</accession>
<proteinExistence type="predicted"/>
<dbReference type="EMBL" id="PDCK01000039">
    <property type="protein sequence ID" value="PRQ55241.1"/>
    <property type="molecule type" value="Genomic_DNA"/>
</dbReference>
<evidence type="ECO:0000313" key="1">
    <source>
        <dbReference type="EMBL" id="PRQ55241.1"/>
    </source>
</evidence>
<keyword evidence="2" id="KW-1185">Reference proteome</keyword>
<evidence type="ECO:0000313" key="2">
    <source>
        <dbReference type="Proteomes" id="UP000238479"/>
    </source>
</evidence>
<reference evidence="1 2" key="1">
    <citation type="journal article" date="2018" name="Nat. Genet.">
        <title>The Rosa genome provides new insights in the design of modern roses.</title>
        <authorList>
            <person name="Bendahmane M."/>
        </authorList>
    </citation>
    <scope>NUCLEOTIDE SEQUENCE [LARGE SCALE GENOMIC DNA]</scope>
    <source>
        <strain evidence="2">cv. Old Blush</strain>
    </source>
</reference>
<protein>
    <submittedName>
        <fullName evidence="1">Uncharacterized protein</fullName>
    </submittedName>
</protein>
<organism evidence="1 2">
    <name type="scientific">Rosa chinensis</name>
    <name type="common">China rose</name>
    <dbReference type="NCBI Taxonomy" id="74649"/>
    <lineage>
        <taxon>Eukaryota</taxon>
        <taxon>Viridiplantae</taxon>
        <taxon>Streptophyta</taxon>
        <taxon>Embryophyta</taxon>
        <taxon>Tracheophyta</taxon>
        <taxon>Spermatophyta</taxon>
        <taxon>Magnoliopsida</taxon>
        <taxon>eudicotyledons</taxon>
        <taxon>Gunneridae</taxon>
        <taxon>Pentapetalae</taxon>
        <taxon>rosids</taxon>
        <taxon>fabids</taxon>
        <taxon>Rosales</taxon>
        <taxon>Rosaceae</taxon>
        <taxon>Rosoideae</taxon>
        <taxon>Rosoideae incertae sedis</taxon>
        <taxon>Rosa</taxon>
    </lineage>
</organism>
<name>A0A2P6S997_ROSCH</name>
<dbReference type="Proteomes" id="UP000238479">
    <property type="component" value="Chromosome 1"/>
</dbReference>
<dbReference type="Gramene" id="PRQ55241">
    <property type="protein sequence ID" value="PRQ55241"/>
    <property type="gene ID" value="RchiOBHm_Chr1g0322411"/>
</dbReference>
<gene>
    <name evidence="1" type="ORF">RchiOBHm_Chr1g0322411</name>
</gene>